<keyword evidence="12 15" id="KW-0648">Protein biosynthesis</keyword>
<feature type="domain" description="B5" evidence="19">
    <location>
        <begin position="399"/>
        <end position="476"/>
    </location>
</feature>
<evidence type="ECO:0000256" key="4">
    <source>
        <dbReference type="ARBA" id="ARBA00022490"/>
    </source>
</evidence>
<dbReference type="SUPFAM" id="SSF50249">
    <property type="entry name" value="Nucleic acid-binding proteins"/>
    <property type="match status" value="1"/>
</dbReference>
<dbReference type="Pfam" id="PF03483">
    <property type="entry name" value="B3_4"/>
    <property type="match status" value="1"/>
</dbReference>
<feature type="binding site" evidence="15">
    <location>
        <position position="454"/>
    </location>
    <ligand>
        <name>Mg(2+)</name>
        <dbReference type="ChEBI" id="CHEBI:18420"/>
        <note>shared with alpha subunit</note>
    </ligand>
</feature>
<dbReference type="Proteomes" id="UP000654345">
    <property type="component" value="Unassembled WGS sequence"/>
</dbReference>
<dbReference type="InterPro" id="IPR009061">
    <property type="entry name" value="DNA-bd_dom_put_sf"/>
</dbReference>
<dbReference type="Pfam" id="PF17759">
    <property type="entry name" value="tRNA_synthFbeta"/>
    <property type="match status" value="1"/>
</dbReference>
<dbReference type="InterPro" id="IPR020825">
    <property type="entry name" value="Phe-tRNA_synthase-like_B3/B4"/>
</dbReference>
<dbReference type="Pfam" id="PF01588">
    <property type="entry name" value="tRNA_bind"/>
    <property type="match status" value="1"/>
</dbReference>
<evidence type="ECO:0000256" key="14">
    <source>
        <dbReference type="ARBA" id="ARBA00049255"/>
    </source>
</evidence>
<dbReference type="PANTHER" id="PTHR10947">
    <property type="entry name" value="PHENYLALANYL-TRNA SYNTHETASE BETA CHAIN AND LEUCINE-RICH REPEAT-CONTAINING PROTEIN 47"/>
    <property type="match status" value="1"/>
</dbReference>
<evidence type="ECO:0000256" key="15">
    <source>
        <dbReference type="HAMAP-Rule" id="MF_00283"/>
    </source>
</evidence>
<dbReference type="InterPro" id="IPR045864">
    <property type="entry name" value="aa-tRNA-synth_II/BPL/LPL"/>
</dbReference>
<dbReference type="EMBL" id="BNJG01000001">
    <property type="protein sequence ID" value="GHO52914.1"/>
    <property type="molecule type" value="Genomic_DNA"/>
</dbReference>
<dbReference type="InterPro" id="IPR005146">
    <property type="entry name" value="B3/B4_tRNA-bd"/>
</dbReference>
<dbReference type="NCBIfam" id="TIGR00472">
    <property type="entry name" value="pheT_bact"/>
    <property type="match status" value="1"/>
</dbReference>
<evidence type="ECO:0000259" key="17">
    <source>
        <dbReference type="PROSITE" id="PS50886"/>
    </source>
</evidence>
<reference evidence="20 21" key="1">
    <citation type="journal article" date="2021" name="Int. J. Syst. Evol. Microbiol.">
        <title>Reticulibacter mediterranei gen. nov., sp. nov., within the new family Reticulibacteraceae fam. nov., and Ktedonospora formicarum gen. nov., sp. nov., Ktedonobacter robiniae sp. nov., Dictyobacter formicarum sp. nov. and Dictyobacter arantiisoli sp. nov., belonging to the class Ktedonobacteria.</title>
        <authorList>
            <person name="Yabe S."/>
            <person name="Zheng Y."/>
            <person name="Wang C.M."/>
            <person name="Sakai Y."/>
            <person name="Abe K."/>
            <person name="Yokota A."/>
            <person name="Donadio S."/>
            <person name="Cavaletti L."/>
            <person name="Monciardini P."/>
        </authorList>
    </citation>
    <scope>NUCLEOTIDE SEQUENCE [LARGE SCALE GENOMIC DNA]</scope>
    <source>
        <strain evidence="20 21">SOSP1-30</strain>
    </source>
</reference>
<comment type="catalytic activity">
    <reaction evidence="14 15">
        <text>tRNA(Phe) + L-phenylalanine + ATP = L-phenylalanyl-tRNA(Phe) + AMP + diphosphate + H(+)</text>
        <dbReference type="Rhea" id="RHEA:19413"/>
        <dbReference type="Rhea" id="RHEA-COMP:9668"/>
        <dbReference type="Rhea" id="RHEA-COMP:9699"/>
        <dbReference type="ChEBI" id="CHEBI:15378"/>
        <dbReference type="ChEBI" id="CHEBI:30616"/>
        <dbReference type="ChEBI" id="CHEBI:33019"/>
        <dbReference type="ChEBI" id="CHEBI:58095"/>
        <dbReference type="ChEBI" id="CHEBI:78442"/>
        <dbReference type="ChEBI" id="CHEBI:78531"/>
        <dbReference type="ChEBI" id="CHEBI:456215"/>
        <dbReference type="EC" id="6.1.1.20"/>
    </reaction>
</comment>
<dbReference type="Gene3D" id="3.30.56.10">
    <property type="match status" value="2"/>
</dbReference>
<sequence length="848" mass="93684">MRVPLSWLKDYVDITMSPEELAHTLTMAGLEVETIDYIGKEWGDKIITAQIIHLEKVETSDHLNYTRVNTGTQELNVICGAPNIKLGDKVPLALAGAQVGDLEIRETKKMGYVSQGMLCSPRELGMGNDHSGIYILDEDTPLGLKLSDLLGEVVLEFSIKAHRGDLSSIIGIAREVAALTNQPLRMPQPHFAEQGTPASDLVRITVEDEKLCPRYSARIISNVKLGPSPSWMGRRLLAAGMRPISNVVDITNYVMLELGQPLHAFDYDLVPEHHIIVRRAQEGEKLKTLDDVERKLTSEMLLITDPQGPTAIAGVMGGAKSEVNDATQTILLESANFLGSSVRRTSTKLGLRTDASSRFEKGIDPSLTTLGVNRACQLLVELASATINPGIADQYPAPVEPRTLRFSLADIEWLTSMKVTHSEVETTLSALGFGVQFDEQGDGMRVSVPTHRNDIEESADLVEEVIRLIGYNNIPSTIPIGPLPERLEDTWFAREQELRTLLVNANLNETITYSLTSRVRMAKLLSNADEESVRYLLQAPRATNGAGEQAPEALLKGNGTQAVATFDPHSIPAVVLANSLSSDMECMRLTLMSSLLETVQENSKRNKAGLRFFEIGRRYLPGTSASQQPDERRAVGIALSGPAEITWIPELARPADFYDLKGTIETLLAGLKIGRYRFTPTQHPTFHPGRCALLELPRQTVNGTEVFSPVGVLGEVHPLVQQHYDLPQRAYLCEIDLEQLYNAVPARITYAPISRHQELTRDLALIVDEQVPAQHMQDAIQRLGGELLRAVTLFDLYTGDPIPAGKKNLTYTLVYQSQERTLKDTEANEAQERIIRGLHEEFGADLRQ</sequence>
<dbReference type="RefSeq" id="WP_201369774.1">
    <property type="nucleotide sequence ID" value="NZ_BNJG01000001.1"/>
</dbReference>
<dbReference type="SMART" id="SM00873">
    <property type="entry name" value="B3_4"/>
    <property type="match status" value="1"/>
</dbReference>
<dbReference type="Gene3D" id="3.50.40.10">
    <property type="entry name" value="Phenylalanyl-trna Synthetase, Chain B, domain 3"/>
    <property type="match status" value="1"/>
</dbReference>
<comment type="subcellular location">
    <subcellularLocation>
        <location evidence="1 15">Cytoplasm</location>
    </subcellularLocation>
</comment>
<evidence type="ECO:0000256" key="16">
    <source>
        <dbReference type="PROSITE-ProRule" id="PRU00209"/>
    </source>
</evidence>
<dbReference type="InterPro" id="IPR045060">
    <property type="entry name" value="Phe-tRNA-ligase_IIc_bsu"/>
</dbReference>
<dbReference type="SUPFAM" id="SSF56037">
    <property type="entry name" value="PheT/TilS domain"/>
    <property type="match status" value="1"/>
</dbReference>
<dbReference type="SUPFAM" id="SSF54991">
    <property type="entry name" value="Anticodon-binding domain of PheRS"/>
    <property type="match status" value="1"/>
</dbReference>
<evidence type="ECO:0000256" key="5">
    <source>
        <dbReference type="ARBA" id="ARBA00022555"/>
    </source>
</evidence>
<protein>
    <recommendedName>
        <fullName evidence="15">Phenylalanine--tRNA ligase beta subunit</fullName>
        <ecNumber evidence="15">6.1.1.20</ecNumber>
    </recommendedName>
    <alternativeName>
        <fullName evidence="15">Phenylalanyl-tRNA synthetase beta subunit</fullName>
        <shortName evidence="15">PheRS</shortName>
    </alternativeName>
</protein>
<dbReference type="PANTHER" id="PTHR10947:SF0">
    <property type="entry name" value="PHENYLALANINE--TRNA LIGASE BETA SUBUNIT"/>
    <property type="match status" value="1"/>
</dbReference>
<keyword evidence="9 15" id="KW-0067">ATP-binding</keyword>
<evidence type="ECO:0000256" key="10">
    <source>
        <dbReference type="ARBA" id="ARBA00022842"/>
    </source>
</evidence>
<dbReference type="SUPFAM" id="SSF46955">
    <property type="entry name" value="Putative DNA-binding domain"/>
    <property type="match status" value="1"/>
</dbReference>
<evidence type="ECO:0000256" key="11">
    <source>
        <dbReference type="ARBA" id="ARBA00022884"/>
    </source>
</evidence>
<feature type="binding site" evidence="15">
    <location>
        <position position="464"/>
    </location>
    <ligand>
        <name>Mg(2+)</name>
        <dbReference type="ChEBI" id="CHEBI:18420"/>
        <note>shared with alpha subunit</note>
    </ligand>
</feature>
<feature type="binding site" evidence="15">
    <location>
        <position position="460"/>
    </location>
    <ligand>
        <name>Mg(2+)</name>
        <dbReference type="ChEBI" id="CHEBI:18420"/>
        <note>shared with alpha subunit</note>
    </ligand>
</feature>
<evidence type="ECO:0000256" key="9">
    <source>
        <dbReference type="ARBA" id="ARBA00022840"/>
    </source>
</evidence>
<dbReference type="SUPFAM" id="SSF55681">
    <property type="entry name" value="Class II aaRS and biotin synthetases"/>
    <property type="match status" value="1"/>
</dbReference>
<keyword evidence="21" id="KW-1185">Reference proteome</keyword>
<evidence type="ECO:0000256" key="2">
    <source>
        <dbReference type="ARBA" id="ARBA00008653"/>
    </source>
</evidence>
<evidence type="ECO:0000256" key="12">
    <source>
        <dbReference type="ARBA" id="ARBA00022917"/>
    </source>
</evidence>
<evidence type="ECO:0000313" key="20">
    <source>
        <dbReference type="EMBL" id="GHO52914.1"/>
    </source>
</evidence>
<dbReference type="Gene3D" id="2.40.50.140">
    <property type="entry name" value="Nucleic acid-binding proteins"/>
    <property type="match status" value="1"/>
</dbReference>
<organism evidence="20 21">
    <name type="scientific">Ktedonobacter robiniae</name>
    <dbReference type="NCBI Taxonomy" id="2778365"/>
    <lineage>
        <taxon>Bacteria</taxon>
        <taxon>Bacillati</taxon>
        <taxon>Chloroflexota</taxon>
        <taxon>Ktedonobacteria</taxon>
        <taxon>Ktedonobacterales</taxon>
        <taxon>Ktedonobacteraceae</taxon>
        <taxon>Ktedonobacter</taxon>
    </lineage>
</organism>
<dbReference type="PROSITE" id="PS51483">
    <property type="entry name" value="B5"/>
    <property type="match status" value="1"/>
</dbReference>
<keyword evidence="10 15" id="KW-0460">Magnesium</keyword>
<evidence type="ECO:0000256" key="7">
    <source>
        <dbReference type="ARBA" id="ARBA00022723"/>
    </source>
</evidence>
<keyword evidence="13 15" id="KW-0030">Aminoacyl-tRNA synthetase</keyword>
<evidence type="ECO:0000259" key="18">
    <source>
        <dbReference type="PROSITE" id="PS51447"/>
    </source>
</evidence>
<dbReference type="InterPro" id="IPR036690">
    <property type="entry name" value="Fdx_antiC-bd_sf"/>
</dbReference>
<dbReference type="InterPro" id="IPR005147">
    <property type="entry name" value="tRNA_synthase_B5-dom"/>
</dbReference>
<name>A0ABQ3UJP2_9CHLR</name>
<dbReference type="Pfam" id="PF03484">
    <property type="entry name" value="B5"/>
    <property type="match status" value="1"/>
</dbReference>
<keyword evidence="7 15" id="KW-0479">Metal-binding</keyword>
<keyword evidence="8 15" id="KW-0547">Nucleotide-binding</keyword>
<evidence type="ECO:0000256" key="3">
    <source>
        <dbReference type="ARBA" id="ARBA00011209"/>
    </source>
</evidence>
<keyword evidence="11 16" id="KW-0694">RNA-binding</keyword>
<evidence type="ECO:0000256" key="8">
    <source>
        <dbReference type="ARBA" id="ARBA00022741"/>
    </source>
</evidence>
<dbReference type="HAMAP" id="MF_00283">
    <property type="entry name" value="Phe_tRNA_synth_beta1"/>
    <property type="match status" value="1"/>
</dbReference>
<dbReference type="GO" id="GO:0016874">
    <property type="term" value="F:ligase activity"/>
    <property type="evidence" value="ECO:0007669"/>
    <property type="project" value="UniProtKB-KW"/>
</dbReference>
<dbReference type="Gene3D" id="3.30.70.380">
    <property type="entry name" value="Ferrodoxin-fold anticodon-binding domain"/>
    <property type="match status" value="1"/>
</dbReference>
<feature type="domain" description="TRNA-binding" evidence="17">
    <location>
        <begin position="40"/>
        <end position="147"/>
    </location>
</feature>
<proteinExistence type="inferred from homology"/>
<dbReference type="PROSITE" id="PS50886">
    <property type="entry name" value="TRBD"/>
    <property type="match status" value="1"/>
</dbReference>
<comment type="caution">
    <text evidence="20">The sequence shown here is derived from an EMBL/GenBank/DDBJ whole genome shotgun (WGS) entry which is preliminary data.</text>
</comment>
<dbReference type="InterPro" id="IPR002547">
    <property type="entry name" value="tRNA-bd_dom"/>
</dbReference>
<dbReference type="CDD" id="cd02796">
    <property type="entry name" value="tRNA_bind_bactPheRS"/>
    <property type="match status" value="1"/>
</dbReference>
<dbReference type="CDD" id="cd00769">
    <property type="entry name" value="PheRS_beta_core"/>
    <property type="match status" value="1"/>
</dbReference>
<keyword evidence="6 15" id="KW-0436">Ligase</keyword>
<feature type="binding site" evidence="15">
    <location>
        <position position="463"/>
    </location>
    <ligand>
        <name>Mg(2+)</name>
        <dbReference type="ChEBI" id="CHEBI:18420"/>
        <note>shared with alpha subunit</note>
    </ligand>
</feature>
<dbReference type="Pfam" id="PF03147">
    <property type="entry name" value="FDX-ACB"/>
    <property type="match status" value="1"/>
</dbReference>
<accession>A0ABQ3UJP2</accession>
<evidence type="ECO:0000313" key="21">
    <source>
        <dbReference type="Proteomes" id="UP000654345"/>
    </source>
</evidence>
<dbReference type="InterPro" id="IPR033714">
    <property type="entry name" value="tRNA_bind_bactPheRS"/>
</dbReference>
<dbReference type="EC" id="6.1.1.20" evidence="15"/>
<dbReference type="InterPro" id="IPR012340">
    <property type="entry name" value="NA-bd_OB-fold"/>
</dbReference>
<dbReference type="PROSITE" id="PS51447">
    <property type="entry name" value="FDX_ACB"/>
    <property type="match status" value="1"/>
</dbReference>
<dbReference type="SMART" id="SM00896">
    <property type="entry name" value="FDX-ACB"/>
    <property type="match status" value="1"/>
</dbReference>
<evidence type="ECO:0000256" key="6">
    <source>
        <dbReference type="ARBA" id="ARBA00022598"/>
    </source>
</evidence>
<dbReference type="SMART" id="SM00874">
    <property type="entry name" value="B5"/>
    <property type="match status" value="1"/>
</dbReference>
<comment type="similarity">
    <text evidence="2 15">Belongs to the phenylalanyl-tRNA synthetase beta subunit family. Type 1 subfamily.</text>
</comment>
<comment type="cofactor">
    <cofactor evidence="15">
        <name>Mg(2+)</name>
        <dbReference type="ChEBI" id="CHEBI:18420"/>
    </cofactor>
    <text evidence="15">Binds 2 magnesium ions per tetramer.</text>
</comment>
<dbReference type="InterPro" id="IPR004532">
    <property type="entry name" value="Phe-tRNA-ligase_IIc_bsu_bact"/>
</dbReference>
<dbReference type="InterPro" id="IPR041616">
    <property type="entry name" value="PheRS_beta_core"/>
</dbReference>
<evidence type="ECO:0000256" key="1">
    <source>
        <dbReference type="ARBA" id="ARBA00004496"/>
    </source>
</evidence>
<comment type="subunit">
    <text evidence="3 15">Tetramer of two alpha and two beta subunits.</text>
</comment>
<keyword evidence="5 16" id="KW-0820">tRNA-binding</keyword>
<evidence type="ECO:0000256" key="13">
    <source>
        <dbReference type="ARBA" id="ARBA00023146"/>
    </source>
</evidence>
<dbReference type="InterPro" id="IPR005121">
    <property type="entry name" value="Fdx_antiC-bd"/>
</dbReference>
<gene>
    <name evidence="15 20" type="primary">pheT</name>
    <name evidence="20" type="ORF">KSB_13890</name>
</gene>
<keyword evidence="4 15" id="KW-0963">Cytoplasm</keyword>
<evidence type="ECO:0000259" key="19">
    <source>
        <dbReference type="PROSITE" id="PS51483"/>
    </source>
</evidence>
<feature type="domain" description="FDX-ACB" evidence="18">
    <location>
        <begin position="754"/>
        <end position="847"/>
    </location>
</feature>
<dbReference type="Gene3D" id="3.30.930.10">
    <property type="entry name" value="Bira Bifunctional Protein, Domain 2"/>
    <property type="match status" value="1"/>
</dbReference>